<dbReference type="Pfam" id="PF13560">
    <property type="entry name" value="HTH_31"/>
    <property type="match status" value="1"/>
</dbReference>
<evidence type="ECO:0000256" key="1">
    <source>
        <dbReference type="SAM" id="MobiDB-lite"/>
    </source>
</evidence>
<dbReference type="SMART" id="SM00530">
    <property type="entry name" value="HTH_XRE"/>
    <property type="match status" value="1"/>
</dbReference>
<name>A0ABN1XTE4_9ACTN</name>
<dbReference type="Gene3D" id="1.10.260.40">
    <property type="entry name" value="lambda repressor-like DNA-binding domains"/>
    <property type="match status" value="1"/>
</dbReference>
<dbReference type="RefSeq" id="WP_344330878.1">
    <property type="nucleotide sequence ID" value="NZ_BAAAKJ010000087.1"/>
</dbReference>
<dbReference type="CDD" id="cd00093">
    <property type="entry name" value="HTH_XRE"/>
    <property type="match status" value="1"/>
</dbReference>
<dbReference type="PROSITE" id="PS50943">
    <property type="entry name" value="HTH_CROC1"/>
    <property type="match status" value="1"/>
</dbReference>
<evidence type="ECO:0000313" key="4">
    <source>
        <dbReference type="Proteomes" id="UP001499863"/>
    </source>
</evidence>
<dbReference type="Proteomes" id="UP001499863">
    <property type="component" value="Unassembled WGS sequence"/>
</dbReference>
<proteinExistence type="predicted"/>
<feature type="region of interest" description="Disordered" evidence="1">
    <location>
        <begin position="287"/>
        <end position="317"/>
    </location>
</feature>
<sequence length="317" mass="36247">MAHRRIKRGPTASSAVMFGEELRFYREMAGYTQEELAKLLHCDRTVLTRCESGKRRMQPEMVEDADRLLDTGGSLKRLWDRVDWNAEIEHPDWFQDHAEMEAEAVALRLVQCSVVHGLLQCPAYARAVFEAGDEANNPALIEERTAARLGRQKRFLDPDGPLLVAILDESVIRTAIGGPGVMRRQMDHLLSVARLPNIVIQIVPFGHRRMVIDKSMVLLEMPDGQHWVYSESLDRGHPSNVPSIVSGHQRRYDRLRREVLSMDDSLLLIAKALEGFKDEEERARRSRLAQEQLQRQQRGRLCRGGPRVAYPRRRSGA</sequence>
<evidence type="ECO:0000259" key="2">
    <source>
        <dbReference type="PROSITE" id="PS50943"/>
    </source>
</evidence>
<dbReference type="Pfam" id="PF19054">
    <property type="entry name" value="DUF5753"/>
    <property type="match status" value="1"/>
</dbReference>
<keyword evidence="4" id="KW-1185">Reference proteome</keyword>
<dbReference type="InterPro" id="IPR010982">
    <property type="entry name" value="Lambda_DNA-bd_dom_sf"/>
</dbReference>
<evidence type="ECO:0000313" key="3">
    <source>
        <dbReference type="EMBL" id="GAA1389726.1"/>
    </source>
</evidence>
<dbReference type="InterPro" id="IPR043917">
    <property type="entry name" value="DUF5753"/>
</dbReference>
<feature type="domain" description="HTH cro/C1-type" evidence="2">
    <location>
        <begin position="22"/>
        <end position="56"/>
    </location>
</feature>
<protein>
    <submittedName>
        <fullName evidence="3">Helix-turn-helix transcriptional regulator</fullName>
    </submittedName>
</protein>
<accession>A0ABN1XTE4</accession>
<dbReference type="SUPFAM" id="SSF47413">
    <property type="entry name" value="lambda repressor-like DNA-binding domains"/>
    <property type="match status" value="1"/>
</dbReference>
<gene>
    <name evidence="3" type="ORF">GCM10009639_17710</name>
</gene>
<dbReference type="InterPro" id="IPR001387">
    <property type="entry name" value="Cro/C1-type_HTH"/>
</dbReference>
<organism evidence="3 4">
    <name type="scientific">Kitasatospora putterlickiae</name>
    <dbReference type="NCBI Taxonomy" id="221725"/>
    <lineage>
        <taxon>Bacteria</taxon>
        <taxon>Bacillati</taxon>
        <taxon>Actinomycetota</taxon>
        <taxon>Actinomycetes</taxon>
        <taxon>Kitasatosporales</taxon>
        <taxon>Streptomycetaceae</taxon>
        <taxon>Kitasatospora</taxon>
    </lineage>
</organism>
<reference evidence="3 4" key="1">
    <citation type="journal article" date="2019" name="Int. J. Syst. Evol. Microbiol.">
        <title>The Global Catalogue of Microorganisms (GCM) 10K type strain sequencing project: providing services to taxonomists for standard genome sequencing and annotation.</title>
        <authorList>
            <consortium name="The Broad Institute Genomics Platform"/>
            <consortium name="The Broad Institute Genome Sequencing Center for Infectious Disease"/>
            <person name="Wu L."/>
            <person name="Ma J."/>
        </authorList>
    </citation>
    <scope>NUCLEOTIDE SEQUENCE [LARGE SCALE GENOMIC DNA]</scope>
    <source>
        <strain evidence="3 4">JCM 12393</strain>
    </source>
</reference>
<comment type="caution">
    <text evidence="3">The sequence shown here is derived from an EMBL/GenBank/DDBJ whole genome shotgun (WGS) entry which is preliminary data.</text>
</comment>
<dbReference type="EMBL" id="BAAAKJ010000087">
    <property type="protein sequence ID" value="GAA1389726.1"/>
    <property type="molecule type" value="Genomic_DNA"/>
</dbReference>